<feature type="region of interest" description="Disordered" evidence="1">
    <location>
        <begin position="327"/>
        <end position="369"/>
    </location>
</feature>
<dbReference type="Proteomes" id="UP000070133">
    <property type="component" value="Unassembled WGS sequence"/>
</dbReference>
<feature type="compositionally biased region" description="Polar residues" evidence="1">
    <location>
        <begin position="224"/>
        <end position="238"/>
    </location>
</feature>
<proteinExistence type="predicted"/>
<feature type="region of interest" description="Disordered" evidence="1">
    <location>
        <begin position="151"/>
        <end position="170"/>
    </location>
</feature>
<feature type="compositionally biased region" description="Polar residues" evidence="1">
    <location>
        <begin position="327"/>
        <end position="339"/>
    </location>
</feature>
<feature type="region of interest" description="Disordered" evidence="1">
    <location>
        <begin position="508"/>
        <end position="536"/>
    </location>
</feature>
<evidence type="ECO:0000256" key="1">
    <source>
        <dbReference type="SAM" id="MobiDB-lite"/>
    </source>
</evidence>
<name>A0A139HMT7_9PEZI</name>
<dbReference type="OrthoDB" id="3647885at2759"/>
<sequence length="557" mass="61764">MSEPIINFRPILDCWDDPNKWFPCFMMLRRGQRRKAATLLGHIPPGTTCRRDDKTRPHNARQRETYNARVSDRYWEVLRMRRNGGLSELDLREGEMRLSHAIMELMKLTACASHYAKLSNPDENNDFGKQWVAELTKMILAREPTDEVPKFDPKAFGAGRLEGHSTGVKRKHDSFSGLHIFSLGSSGPDEPKQAVAKSKRIRSSSPSDAVDMPEQSPLIPSCFGSDQTGFGNPTQQRQQQEHLLDDQAFWNPSIPFPQYGSALDTSSPEFASTHHPSISESSTISTNSQASFSSNTSLNSDSNINLLDNQAFWDLSNTFPQHGLALDTSSPEFASTHNPSISESSTNSTNSQASFSSNTSLDSDTSINNPQHLPVDEAIDYGMFLVCNTCARDLSQPHKPFCTAMQRHICQETHGHEYSICCTGTGREYIPIREFCAGGACMMNSACDVDECWAYPCWDVGHKRWESWRHDSGCWASGFSQGGADLLSGGGMEEEGDWQKDLEEILGIESQDDEKTSNSAPPHLVFDGDGELPAGEVGLEEEGDLQKALEEFLSSDG</sequence>
<reference evidence="2 3" key="1">
    <citation type="submission" date="2015-07" db="EMBL/GenBank/DDBJ databases">
        <title>Comparative genomics of the Sigatoka disease complex on banana suggests a link between parallel evolutionary changes in Pseudocercospora fijiensis and Pseudocercospora eumusae and increased virulence on the banana host.</title>
        <authorList>
            <person name="Chang T.-C."/>
            <person name="Salvucci A."/>
            <person name="Crous P.W."/>
            <person name="Stergiopoulos I."/>
        </authorList>
    </citation>
    <scope>NUCLEOTIDE SEQUENCE [LARGE SCALE GENOMIC DNA]</scope>
    <source>
        <strain evidence="2 3">CBS 114824</strain>
    </source>
</reference>
<protein>
    <submittedName>
        <fullName evidence="2">Uncharacterized protein</fullName>
    </submittedName>
</protein>
<evidence type="ECO:0000313" key="2">
    <source>
        <dbReference type="EMBL" id="KXT03750.1"/>
    </source>
</evidence>
<feature type="region of interest" description="Disordered" evidence="1">
    <location>
        <begin position="181"/>
        <end position="241"/>
    </location>
</feature>
<comment type="caution">
    <text evidence="2">The sequence shown here is derived from an EMBL/GenBank/DDBJ whole genome shotgun (WGS) entry which is preliminary data.</text>
</comment>
<gene>
    <name evidence="2" type="ORF">AC578_742</name>
</gene>
<feature type="compositionally biased region" description="Low complexity" evidence="1">
    <location>
        <begin position="278"/>
        <end position="298"/>
    </location>
</feature>
<dbReference type="AlphaFoldDB" id="A0A139HMT7"/>
<evidence type="ECO:0000313" key="3">
    <source>
        <dbReference type="Proteomes" id="UP000070133"/>
    </source>
</evidence>
<accession>A0A139HMT7</accession>
<keyword evidence="3" id="KW-1185">Reference proteome</keyword>
<feature type="compositionally biased region" description="Polar residues" evidence="1">
    <location>
        <begin position="263"/>
        <end position="276"/>
    </location>
</feature>
<feature type="region of interest" description="Disordered" evidence="1">
    <location>
        <begin position="260"/>
        <end position="298"/>
    </location>
</feature>
<feature type="compositionally biased region" description="Low complexity" evidence="1">
    <location>
        <begin position="340"/>
        <end position="360"/>
    </location>
</feature>
<dbReference type="EMBL" id="LFZN01000027">
    <property type="protein sequence ID" value="KXT03750.1"/>
    <property type="molecule type" value="Genomic_DNA"/>
</dbReference>
<organism evidence="2 3">
    <name type="scientific">Pseudocercospora eumusae</name>
    <dbReference type="NCBI Taxonomy" id="321146"/>
    <lineage>
        <taxon>Eukaryota</taxon>
        <taxon>Fungi</taxon>
        <taxon>Dikarya</taxon>
        <taxon>Ascomycota</taxon>
        <taxon>Pezizomycotina</taxon>
        <taxon>Dothideomycetes</taxon>
        <taxon>Dothideomycetidae</taxon>
        <taxon>Mycosphaerellales</taxon>
        <taxon>Mycosphaerellaceae</taxon>
        <taxon>Pseudocercospora</taxon>
    </lineage>
</organism>